<sequence length="192" mass="20689">MLWLPERRQVGLLLGTPWEISGKPVNLKMLAERLAEHDLSVRRLVELIDGAPIEENRTLRELAEADAAQERAHVTATLVEAGVDRDAVATWLVDSASPRPGQGALAALADIVAAVWRGLPPAGEHVRLSKLAADIVHDAHGLDPSEPAGRAVARLAAVVQGTERPLRSGPTWRQAWGRSECTATASRPGYLF</sequence>
<dbReference type="KEGG" id="nbr:O3I_010850"/>
<name>K0EX13_NOCB7</name>
<evidence type="ECO:0000259" key="1">
    <source>
        <dbReference type="Pfam" id="PF11796"/>
    </source>
</evidence>
<evidence type="ECO:0000313" key="2">
    <source>
        <dbReference type="EMBL" id="AFU00131.1"/>
    </source>
</evidence>
<dbReference type="Pfam" id="PF11796">
    <property type="entry name" value="DUF3323"/>
    <property type="match status" value="1"/>
</dbReference>
<dbReference type="InterPro" id="IPR024466">
    <property type="entry name" value="CHP02679_N"/>
</dbReference>
<gene>
    <name evidence="2" type="ORF">O3I_010850</name>
</gene>
<reference evidence="2 3" key="1">
    <citation type="journal article" date="2012" name="J. Bacteriol.">
        <title>Complete genome sequence of Nocardia brasiliensis HUJEG-1.</title>
        <authorList>
            <person name="Vera-Cabrera L."/>
            <person name="Ortiz-Lopez R."/>
            <person name="Elizondo-Gonzalez R."/>
            <person name="Perez-Maya A.A."/>
            <person name="Ocampo-Candiani J."/>
        </authorList>
    </citation>
    <scope>NUCLEOTIDE SEQUENCE [LARGE SCALE GENOMIC DNA]</scope>
    <source>
        <strain evidence="3">ATCC 700358</strain>
    </source>
</reference>
<dbReference type="eggNOG" id="ENOG5030TXA">
    <property type="taxonomic scope" value="Bacteria"/>
</dbReference>
<protein>
    <recommendedName>
        <fullName evidence="1">Conserved hypothetical protein CHP02679 N terminus domain-containing protein</fullName>
    </recommendedName>
</protein>
<evidence type="ECO:0000313" key="3">
    <source>
        <dbReference type="Proteomes" id="UP000006304"/>
    </source>
</evidence>
<keyword evidence="3" id="KW-1185">Reference proteome</keyword>
<dbReference type="Proteomes" id="UP000006304">
    <property type="component" value="Chromosome"/>
</dbReference>
<accession>K0EX13</accession>
<organism evidence="2 3">
    <name type="scientific">Nocardia brasiliensis (strain ATCC 700358 / HUJEG-1)</name>
    <dbReference type="NCBI Taxonomy" id="1133849"/>
    <lineage>
        <taxon>Bacteria</taxon>
        <taxon>Bacillati</taxon>
        <taxon>Actinomycetota</taxon>
        <taxon>Actinomycetes</taxon>
        <taxon>Mycobacteriales</taxon>
        <taxon>Nocardiaceae</taxon>
        <taxon>Nocardia</taxon>
    </lineage>
</organism>
<dbReference type="AlphaFoldDB" id="K0EX13"/>
<dbReference type="HOGENOM" id="CLU_1413884_0_0_11"/>
<dbReference type="RefSeq" id="WP_014982986.1">
    <property type="nucleotide sequence ID" value="NC_018681.1"/>
</dbReference>
<dbReference type="EMBL" id="CP003876">
    <property type="protein sequence ID" value="AFU00131.1"/>
    <property type="molecule type" value="Genomic_DNA"/>
</dbReference>
<proteinExistence type="predicted"/>
<feature type="domain" description="Conserved hypothetical protein CHP02679 N terminus" evidence="1">
    <location>
        <begin position="6"/>
        <end position="178"/>
    </location>
</feature>